<evidence type="ECO:0000256" key="3">
    <source>
        <dbReference type="ARBA" id="ARBA00022679"/>
    </source>
</evidence>
<dbReference type="InterPro" id="IPR000715">
    <property type="entry name" value="Glycosyl_transferase_4"/>
</dbReference>
<accession>Q1V1X8</accession>
<feature type="transmembrane region" description="Helical" evidence="8">
    <location>
        <begin position="45"/>
        <end position="64"/>
    </location>
</feature>
<dbReference type="EMBL" id="AAPV01000001">
    <property type="protein sequence ID" value="EAS84750.1"/>
    <property type="molecule type" value="Genomic_DNA"/>
</dbReference>
<feature type="binding site" evidence="7">
    <location>
        <position position="154"/>
    </location>
    <ligand>
        <name>Mg(2+)</name>
        <dbReference type="ChEBI" id="CHEBI:18420"/>
    </ligand>
</feature>
<sequence length="333" mass="39738">MFFKFFIFNFCLFFIFYFIISFFAKELKLIDYPNSEKTHKNPTPAIGGVIFLLLYISIFFQYLIFDELNYFHSKLVVASLLIFFIGYYDDLKDNNPYLKTFFFISVIFIFLFFNQEILIKKILISFIDVTYVLNNFFSYIFTILCFWLLMNSFNLTDGFNGVALSLAIIFFTSLITLFDLSEVDHFFIINIIFFLVIILIFNLFGKLFLGNNGAYLISFILAVYLIKFYNLKIINEKFFTDKIFLILMIPGLDMLRLFLERLKMKKNPLKRDKNHLHHNLKKIVPEKYVFLLYGLLVLIPIILDQVFNNITIPLIIIFFIIYLFLINRLRKLS</sequence>
<evidence type="ECO:0000256" key="1">
    <source>
        <dbReference type="ARBA" id="ARBA00004651"/>
    </source>
</evidence>
<feature type="transmembrane region" description="Helical" evidence="8">
    <location>
        <begin position="186"/>
        <end position="205"/>
    </location>
</feature>
<protein>
    <recommendedName>
        <fullName evidence="11">Undecaprenyl-phosphate alpha-N-acetylglucosaminyltransferase</fullName>
    </recommendedName>
</protein>
<feature type="transmembrane region" description="Helical" evidence="8">
    <location>
        <begin position="6"/>
        <end position="24"/>
    </location>
</feature>
<dbReference type="GO" id="GO:0046872">
    <property type="term" value="F:metal ion binding"/>
    <property type="evidence" value="ECO:0007669"/>
    <property type="project" value="UniProtKB-KW"/>
</dbReference>
<keyword evidence="3" id="KW-0808">Transferase</keyword>
<evidence type="ECO:0000256" key="8">
    <source>
        <dbReference type="SAM" id="Phobius"/>
    </source>
</evidence>
<evidence type="ECO:0000313" key="9">
    <source>
        <dbReference type="EMBL" id="EAS84750.1"/>
    </source>
</evidence>
<comment type="cofactor">
    <cofactor evidence="7">
        <name>Mg(2+)</name>
        <dbReference type="ChEBI" id="CHEBI:18420"/>
    </cofactor>
</comment>
<dbReference type="RefSeq" id="WP_006997337.1">
    <property type="nucleotide sequence ID" value="NZ_CH724130.1"/>
</dbReference>
<dbReference type="GO" id="GO:0005886">
    <property type="term" value="C:plasma membrane"/>
    <property type="evidence" value="ECO:0007669"/>
    <property type="project" value="UniProtKB-SubCell"/>
</dbReference>
<dbReference type="PANTHER" id="PTHR22926:SF3">
    <property type="entry name" value="UNDECAPRENYL-PHOSPHATE ALPHA-N-ACETYLGLUCOSAMINYL 1-PHOSPHATE TRANSFERASE"/>
    <property type="match status" value="1"/>
</dbReference>
<dbReference type="PANTHER" id="PTHR22926">
    <property type="entry name" value="PHOSPHO-N-ACETYLMURAMOYL-PENTAPEPTIDE-TRANSFERASE"/>
    <property type="match status" value="1"/>
</dbReference>
<dbReference type="GO" id="GO:0044038">
    <property type="term" value="P:cell wall macromolecule biosynthetic process"/>
    <property type="evidence" value="ECO:0007669"/>
    <property type="project" value="TreeGrafter"/>
</dbReference>
<dbReference type="GO" id="GO:0016780">
    <property type="term" value="F:phosphotransferase activity, for other substituted phosphate groups"/>
    <property type="evidence" value="ECO:0007669"/>
    <property type="project" value="InterPro"/>
</dbReference>
<organism evidence="9 10">
    <name type="scientific">Pelagibacter ubique (strain HTCC1002)</name>
    <dbReference type="NCBI Taxonomy" id="314261"/>
    <lineage>
        <taxon>Bacteria</taxon>
        <taxon>Pseudomonadati</taxon>
        <taxon>Pseudomonadota</taxon>
        <taxon>Alphaproteobacteria</taxon>
        <taxon>Candidatus Pelagibacterales</taxon>
        <taxon>Candidatus Pelagibacteraceae</taxon>
        <taxon>Candidatus Pelagibacter</taxon>
    </lineage>
</organism>
<evidence type="ECO:0008006" key="11">
    <source>
        <dbReference type="Google" id="ProtNLM"/>
    </source>
</evidence>
<feature type="transmembrane region" description="Helical" evidence="8">
    <location>
        <begin position="70"/>
        <end position="88"/>
    </location>
</feature>
<keyword evidence="6 8" id="KW-0472">Membrane</keyword>
<feature type="transmembrane region" description="Helical" evidence="8">
    <location>
        <begin position="131"/>
        <end position="150"/>
    </location>
</feature>
<dbReference type="HOGENOM" id="CLU_818468_0_0_5"/>
<gene>
    <name evidence="9" type="ORF">PU1002_03496</name>
</gene>
<feature type="transmembrane region" description="Helical" evidence="8">
    <location>
        <begin position="100"/>
        <end position="119"/>
    </location>
</feature>
<evidence type="ECO:0000256" key="7">
    <source>
        <dbReference type="PIRSR" id="PIRSR600715-1"/>
    </source>
</evidence>
<keyword evidence="7" id="KW-0460">Magnesium</keyword>
<name>Q1V1X8_PELU1</name>
<dbReference type="GO" id="GO:0071555">
    <property type="term" value="P:cell wall organization"/>
    <property type="evidence" value="ECO:0007669"/>
    <property type="project" value="TreeGrafter"/>
</dbReference>
<dbReference type="Proteomes" id="UP000005306">
    <property type="component" value="Unassembled WGS sequence"/>
</dbReference>
<comment type="caution">
    <text evidence="9">The sequence shown here is derived from an EMBL/GenBank/DDBJ whole genome shotgun (WGS) entry which is preliminary data.</text>
</comment>
<comment type="subcellular location">
    <subcellularLocation>
        <location evidence="1">Cell membrane</location>
        <topology evidence="1">Multi-pass membrane protein</topology>
    </subcellularLocation>
</comment>
<evidence type="ECO:0000256" key="2">
    <source>
        <dbReference type="ARBA" id="ARBA00022475"/>
    </source>
</evidence>
<proteinExistence type="predicted"/>
<keyword evidence="5 8" id="KW-1133">Transmembrane helix</keyword>
<dbReference type="CDD" id="cd06912">
    <property type="entry name" value="GT_MraY_like"/>
    <property type="match status" value="1"/>
</dbReference>
<feature type="transmembrane region" description="Helical" evidence="8">
    <location>
        <begin position="283"/>
        <end position="303"/>
    </location>
</feature>
<keyword evidence="2" id="KW-1003">Cell membrane</keyword>
<feature type="transmembrane region" description="Helical" evidence="8">
    <location>
        <begin position="309"/>
        <end position="326"/>
    </location>
</feature>
<feature type="transmembrane region" description="Helical" evidence="8">
    <location>
        <begin position="243"/>
        <end position="262"/>
    </location>
</feature>
<keyword evidence="4 8" id="KW-0812">Transmembrane</keyword>
<evidence type="ECO:0000256" key="4">
    <source>
        <dbReference type="ARBA" id="ARBA00022692"/>
    </source>
</evidence>
<feature type="transmembrane region" description="Helical" evidence="8">
    <location>
        <begin position="212"/>
        <end position="231"/>
    </location>
</feature>
<evidence type="ECO:0000256" key="5">
    <source>
        <dbReference type="ARBA" id="ARBA00022989"/>
    </source>
</evidence>
<reference evidence="9 10" key="1">
    <citation type="submission" date="2006-04" db="EMBL/GenBank/DDBJ databases">
        <authorList>
            <person name="Giovannoni S.J."/>
            <person name="Cho J.-C."/>
            <person name="Ferriera S."/>
            <person name="Johnson J."/>
            <person name="Kravitz S."/>
            <person name="Halpern A."/>
            <person name="Remington K."/>
            <person name="Beeson K."/>
            <person name="Tran B."/>
            <person name="Rogers Y.-H."/>
            <person name="Friedman R."/>
            <person name="Venter J.C."/>
        </authorList>
    </citation>
    <scope>NUCLEOTIDE SEQUENCE [LARGE SCALE GENOMIC DNA]</scope>
    <source>
        <strain evidence="9 10">HTCC1002</strain>
    </source>
</reference>
<dbReference type="Pfam" id="PF00953">
    <property type="entry name" value="Glycos_transf_4"/>
    <property type="match status" value="1"/>
</dbReference>
<evidence type="ECO:0000256" key="6">
    <source>
        <dbReference type="ARBA" id="ARBA00023136"/>
    </source>
</evidence>
<dbReference type="GO" id="GO:0009103">
    <property type="term" value="P:lipopolysaccharide biosynthetic process"/>
    <property type="evidence" value="ECO:0007669"/>
    <property type="project" value="TreeGrafter"/>
</dbReference>
<evidence type="ECO:0000313" key="10">
    <source>
        <dbReference type="Proteomes" id="UP000005306"/>
    </source>
</evidence>
<dbReference type="AlphaFoldDB" id="Q1V1X8"/>
<keyword evidence="7" id="KW-0479">Metal-binding</keyword>
<dbReference type="GeneID" id="66295070"/>
<feature type="transmembrane region" description="Helical" evidence="8">
    <location>
        <begin position="162"/>
        <end position="180"/>
    </location>
</feature>